<protein>
    <submittedName>
        <fullName evidence="1">Uncharacterized protein</fullName>
    </submittedName>
</protein>
<dbReference type="RefSeq" id="WP_261693343.1">
    <property type="nucleotide sequence ID" value="NZ_CP104694.1"/>
</dbReference>
<proteinExistence type="predicted"/>
<organism evidence="1 2">
    <name type="scientific">Tahibacter amnicola</name>
    <dbReference type="NCBI Taxonomy" id="2976241"/>
    <lineage>
        <taxon>Bacteria</taxon>
        <taxon>Pseudomonadati</taxon>
        <taxon>Pseudomonadota</taxon>
        <taxon>Gammaproteobacteria</taxon>
        <taxon>Lysobacterales</taxon>
        <taxon>Rhodanobacteraceae</taxon>
        <taxon>Tahibacter</taxon>
    </lineage>
</organism>
<keyword evidence="2" id="KW-1185">Reference proteome</keyword>
<sequence>MSELMMLRRQLTKELEQGAKYRVGNEIFKRANALWRDGLLTPADYMLIRDEVDSMTATSSLST</sequence>
<reference evidence="1" key="1">
    <citation type="submission" date="2022-09" db="EMBL/GenBank/DDBJ databases">
        <title>Tahibacter sp. nov., isolated from a fresh water.</title>
        <authorList>
            <person name="Baek J.H."/>
            <person name="Lee J.K."/>
            <person name="Kim J.M."/>
            <person name="Jeon C.O."/>
        </authorList>
    </citation>
    <scope>NUCLEOTIDE SEQUENCE</scope>
    <source>
        <strain evidence="1">W38</strain>
    </source>
</reference>
<accession>A0ABY6B913</accession>
<name>A0ABY6B913_9GAMM</name>
<evidence type="ECO:0000313" key="2">
    <source>
        <dbReference type="Proteomes" id="UP001064632"/>
    </source>
</evidence>
<evidence type="ECO:0000313" key="1">
    <source>
        <dbReference type="EMBL" id="UXI66359.1"/>
    </source>
</evidence>
<dbReference type="Proteomes" id="UP001064632">
    <property type="component" value="Chromosome"/>
</dbReference>
<dbReference type="EMBL" id="CP104694">
    <property type="protein sequence ID" value="UXI66359.1"/>
    <property type="molecule type" value="Genomic_DNA"/>
</dbReference>
<gene>
    <name evidence="1" type="ORF">N4264_16570</name>
</gene>